<reference evidence="1 2" key="1">
    <citation type="journal article" date="2014" name="Genome Announc.">
        <title>Draft genome sequences of the altered schaedler flora, a defined bacterial community from gnotobiotic mice.</title>
        <authorList>
            <person name="Wannemuehler M.J."/>
            <person name="Overstreet A.M."/>
            <person name="Ward D.V."/>
            <person name="Phillips G.J."/>
        </authorList>
    </citation>
    <scope>NUCLEOTIDE SEQUENCE [LARGE SCALE GENOMIC DNA]</scope>
    <source>
        <strain evidence="1 2">ASF492</strain>
    </source>
</reference>
<dbReference type="HOGENOM" id="CLU_3025507_0_0_9"/>
<evidence type="ECO:0000313" key="1">
    <source>
        <dbReference type="EMBL" id="EMZ21612.1"/>
    </source>
</evidence>
<accession>N1ZX54</accession>
<dbReference type="STRING" id="1235802.C823_04429"/>
<protein>
    <submittedName>
        <fullName evidence="1">Uncharacterized protein</fullName>
    </submittedName>
</protein>
<organism evidence="1 2">
    <name type="scientific">Eubacterium plexicaudatum ASF492</name>
    <dbReference type="NCBI Taxonomy" id="1235802"/>
    <lineage>
        <taxon>Bacteria</taxon>
        <taxon>Bacillati</taxon>
        <taxon>Bacillota</taxon>
        <taxon>Clostridia</taxon>
        <taxon>Eubacteriales</taxon>
        <taxon>Eubacteriaceae</taxon>
        <taxon>Eubacterium</taxon>
    </lineage>
</organism>
<dbReference type="Proteomes" id="UP000012589">
    <property type="component" value="Unassembled WGS sequence"/>
</dbReference>
<gene>
    <name evidence="1" type="ORF">C823_04429</name>
</gene>
<dbReference type="EMBL" id="AQFT01000129">
    <property type="protein sequence ID" value="EMZ21612.1"/>
    <property type="molecule type" value="Genomic_DNA"/>
</dbReference>
<name>N1ZX54_9FIRM</name>
<proteinExistence type="predicted"/>
<dbReference type="AlphaFoldDB" id="N1ZX54"/>
<comment type="caution">
    <text evidence="1">The sequence shown here is derived from an EMBL/GenBank/DDBJ whole genome shotgun (WGS) entry which is preliminary data.</text>
</comment>
<keyword evidence="2" id="KW-1185">Reference proteome</keyword>
<sequence length="55" mass="6574">MIHLSYIKSYMHFNPIFKNQTSYFRRGLIRAVKNNWLEDIEEKCLNLVWKGVGNG</sequence>
<evidence type="ECO:0000313" key="2">
    <source>
        <dbReference type="Proteomes" id="UP000012589"/>
    </source>
</evidence>